<accession>I7GJ54</accession>
<feature type="transmembrane region" description="Helical" evidence="1">
    <location>
        <begin position="12"/>
        <end position="38"/>
    </location>
</feature>
<evidence type="ECO:0000256" key="1">
    <source>
        <dbReference type="SAM" id="Phobius"/>
    </source>
</evidence>
<dbReference type="GO" id="GO:0016853">
    <property type="term" value="F:isomerase activity"/>
    <property type="evidence" value="ECO:0007669"/>
    <property type="project" value="UniProtKB-KW"/>
</dbReference>
<protein>
    <submittedName>
        <fullName evidence="2">Macaca fascicularis brain cDNA clone: QmoA-11770, similar to human isopentenyl-diphosphate delta isomerase (IDI1), mRNA, RefSeq: NM_004508.2</fullName>
    </submittedName>
</protein>
<proteinExistence type="evidence at transcript level"/>
<keyword evidence="2" id="KW-0413">Isomerase</keyword>
<reference evidence="2" key="1">
    <citation type="journal article" date="2007" name="PLoS Biol.">
        <title>Rate of evolution in brain-expressed genes in humans and other primates.</title>
        <authorList>
            <person name="Wang H.-Y."/>
            <person name="Chien H.-C."/>
            <person name="Osada N."/>
            <person name="Hashimoto K."/>
            <person name="Sugano S."/>
            <person name="Gojobori T."/>
            <person name="Chou C.-K."/>
            <person name="Tsai S.-F."/>
            <person name="Wu C.-I."/>
            <person name="Shen C.-K.J."/>
        </authorList>
    </citation>
    <scope>NUCLEOTIDE SEQUENCE</scope>
</reference>
<dbReference type="AlphaFoldDB" id="I7GJ54"/>
<dbReference type="EMBL" id="AB174021">
    <property type="protein sequence ID" value="BAE91083.1"/>
    <property type="molecule type" value="mRNA"/>
</dbReference>
<keyword evidence="1" id="KW-0472">Membrane</keyword>
<name>I7GJ54_MACFA</name>
<sequence>MRYSRSPLDRWDFLFIISGTPLLHPSSLGAFSALSMYLHIF</sequence>
<organism evidence="2">
    <name type="scientific">Macaca fascicularis</name>
    <name type="common">Crab-eating macaque</name>
    <name type="synonym">Cynomolgus monkey</name>
    <dbReference type="NCBI Taxonomy" id="9541"/>
    <lineage>
        <taxon>Eukaryota</taxon>
        <taxon>Metazoa</taxon>
        <taxon>Chordata</taxon>
        <taxon>Craniata</taxon>
        <taxon>Vertebrata</taxon>
        <taxon>Euteleostomi</taxon>
        <taxon>Mammalia</taxon>
        <taxon>Eutheria</taxon>
        <taxon>Euarchontoglires</taxon>
        <taxon>Primates</taxon>
        <taxon>Haplorrhini</taxon>
        <taxon>Catarrhini</taxon>
        <taxon>Cercopithecidae</taxon>
        <taxon>Cercopithecinae</taxon>
        <taxon>Macaca</taxon>
    </lineage>
</organism>
<keyword evidence="1" id="KW-0812">Transmembrane</keyword>
<evidence type="ECO:0000313" key="2">
    <source>
        <dbReference type="EMBL" id="BAE91083.1"/>
    </source>
</evidence>
<keyword evidence="1" id="KW-1133">Transmembrane helix</keyword>